<dbReference type="STRING" id="1123269.NX02_12360"/>
<keyword evidence="3" id="KW-1185">Reference proteome</keyword>
<name>W0AD03_9SPHN</name>
<dbReference type="InterPro" id="IPR019734">
    <property type="entry name" value="TPR_rpt"/>
</dbReference>
<dbReference type="SMART" id="SM00028">
    <property type="entry name" value="TPR"/>
    <property type="match status" value="2"/>
</dbReference>
<evidence type="ECO:0000313" key="3">
    <source>
        <dbReference type="Proteomes" id="UP000018851"/>
    </source>
</evidence>
<dbReference type="Proteomes" id="UP000018851">
    <property type="component" value="Chromosome"/>
</dbReference>
<organism evidence="2 3">
    <name type="scientific">Sphingomonas sanxanigenens DSM 19645 = NX02</name>
    <dbReference type="NCBI Taxonomy" id="1123269"/>
    <lineage>
        <taxon>Bacteria</taxon>
        <taxon>Pseudomonadati</taxon>
        <taxon>Pseudomonadota</taxon>
        <taxon>Alphaproteobacteria</taxon>
        <taxon>Sphingomonadales</taxon>
        <taxon>Sphingomonadaceae</taxon>
        <taxon>Sphingomonas</taxon>
    </lineage>
</organism>
<dbReference type="InterPro" id="IPR011990">
    <property type="entry name" value="TPR-like_helical_dom_sf"/>
</dbReference>
<proteinExistence type="predicted"/>
<keyword evidence="1" id="KW-0732">Signal</keyword>
<dbReference type="HOGENOM" id="CLU_118125_0_0_5"/>
<dbReference type="PATRIC" id="fig|1123269.5.peg.2400"/>
<dbReference type="OrthoDB" id="8480982at2"/>
<dbReference type="SUPFAM" id="SSF48452">
    <property type="entry name" value="TPR-like"/>
    <property type="match status" value="1"/>
</dbReference>
<sequence>MRYTPVACALALALAAVSSSVTGQRPDHQVDARSVALVERAAAARTAGDLNGATDLLETALAVDPRNRSAFIALAGIAQAQQLPGKAIRMYREALLLEPTDLAALKGQGEALVQKGAIAKARENLARIKGLCSAATCAEATTLAAVIDKGPPPTALSAKAVTPAPTVAVEAVE</sequence>
<accession>W0AD03</accession>
<dbReference type="KEGG" id="ssan:NX02_12360"/>
<feature type="signal peptide" evidence="1">
    <location>
        <begin position="1"/>
        <end position="23"/>
    </location>
</feature>
<dbReference type="eggNOG" id="COG0457">
    <property type="taxonomic scope" value="Bacteria"/>
</dbReference>
<gene>
    <name evidence="2" type="ORF">NX02_12360</name>
</gene>
<evidence type="ECO:0000256" key="1">
    <source>
        <dbReference type="SAM" id="SignalP"/>
    </source>
</evidence>
<reference evidence="2 3" key="1">
    <citation type="submission" date="2013-07" db="EMBL/GenBank/DDBJ databases">
        <title>Completed genome of Sphingomonas sanxanigenens NX02.</title>
        <authorList>
            <person name="Ma T."/>
            <person name="Huang H."/>
            <person name="Wu M."/>
            <person name="Li X."/>
            <person name="Li G."/>
        </authorList>
    </citation>
    <scope>NUCLEOTIDE SEQUENCE [LARGE SCALE GENOMIC DNA]</scope>
    <source>
        <strain evidence="2 3">NX02</strain>
    </source>
</reference>
<dbReference type="EMBL" id="CP006644">
    <property type="protein sequence ID" value="AHE54173.1"/>
    <property type="molecule type" value="Genomic_DNA"/>
</dbReference>
<dbReference type="RefSeq" id="WP_025292381.1">
    <property type="nucleotide sequence ID" value="NZ_CP006644.1"/>
</dbReference>
<evidence type="ECO:0000313" key="2">
    <source>
        <dbReference type="EMBL" id="AHE54173.1"/>
    </source>
</evidence>
<protein>
    <submittedName>
        <fullName evidence="2">Uncharacterized protein</fullName>
    </submittedName>
</protein>
<dbReference type="AlphaFoldDB" id="W0AD03"/>
<dbReference type="Gene3D" id="1.25.40.10">
    <property type="entry name" value="Tetratricopeptide repeat domain"/>
    <property type="match status" value="1"/>
</dbReference>
<feature type="chain" id="PRO_5004786152" evidence="1">
    <location>
        <begin position="24"/>
        <end position="173"/>
    </location>
</feature>